<keyword evidence="3" id="KW-1185">Reference proteome</keyword>
<sequence length="241" mass="28240">MKQQKHTPAFVKRKAKNLKKESGISHMKALNTISIELGYHNWKHFLQSIGQQSIPNLEVTSEVYHLSFTDWLKKHKNRDSPLGDLASDMLTDNTWPLYEALDKYLDYMSFRNAPRVVVETVKRAWKSYKAYLHRKNSPKSSLPRIVKQKPKNHDLRKITYVSNVTPLHSSKRTVEKFAVGDKAWISWEGRKAIPVTIIEVDGRYYSFRVERPLKRAGKEHYLRLDEVRSTPELACINYVTW</sequence>
<organism evidence="2 3">
    <name type="scientific">Dyadobacter chenhuakuii</name>
    <dbReference type="NCBI Taxonomy" id="2909339"/>
    <lineage>
        <taxon>Bacteria</taxon>
        <taxon>Pseudomonadati</taxon>
        <taxon>Bacteroidota</taxon>
        <taxon>Cytophagia</taxon>
        <taxon>Cytophagales</taxon>
        <taxon>Spirosomataceae</taxon>
        <taxon>Dyadobacter</taxon>
    </lineage>
</organism>
<protein>
    <submittedName>
        <fullName evidence="2">Sterile alpha motif-like domain-containing protein</fullName>
    </submittedName>
</protein>
<dbReference type="Gene3D" id="1.10.150.260">
    <property type="entry name" value="YozE SAM-like"/>
    <property type="match status" value="1"/>
</dbReference>
<dbReference type="SUPFAM" id="SSF140652">
    <property type="entry name" value="YozE-like"/>
    <property type="match status" value="1"/>
</dbReference>
<evidence type="ECO:0000313" key="2">
    <source>
        <dbReference type="EMBL" id="USJ29800.1"/>
    </source>
</evidence>
<proteinExistence type="predicted"/>
<dbReference type="Proteomes" id="UP001055420">
    <property type="component" value="Chromosome"/>
</dbReference>
<dbReference type="Pfam" id="PF06855">
    <property type="entry name" value="YozE_SAM_like"/>
    <property type="match status" value="1"/>
</dbReference>
<dbReference type="InterPro" id="IPR023089">
    <property type="entry name" value="YozE_SAM-like"/>
</dbReference>
<feature type="domain" description="YozE SAM-like" evidence="1">
    <location>
        <begin position="67"/>
        <end position="129"/>
    </location>
</feature>
<evidence type="ECO:0000313" key="3">
    <source>
        <dbReference type="Proteomes" id="UP001055420"/>
    </source>
</evidence>
<reference evidence="2" key="1">
    <citation type="submission" date="2022-06" db="EMBL/GenBank/DDBJ databases">
        <title>Novel species in genus Dyadobacter.</title>
        <authorList>
            <person name="Ma C."/>
        </authorList>
    </citation>
    <scope>NUCLEOTIDE SEQUENCE</scope>
    <source>
        <strain evidence="2">CY22</strain>
    </source>
</reference>
<dbReference type="InterPro" id="IPR036806">
    <property type="entry name" value="YozE_SAM-like_sf"/>
</dbReference>
<gene>
    <name evidence="2" type="ORF">NFI80_18185</name>
</gene>
<name>A0ABY4XH88_9BACT</name>
<accession>A0ABY4XH88</accession>
<evidence type="ECO:0000259" key="1">
    <source>
        <dbReference type="Pfam" id="PF06855"/>
    </source>
</evidence>
<dbReference type="EMBL" id="CP098805">
    <property type="protein sequence ID" value="USJ29800.1"/>
    <property type="molecule type" value="Genomic_DNA"/>
</dbReference>
<dbReference type="RefSeq" id="WP_235165669.1">
    <property type="nucleotide sequence ID" value="NZ_CP098805.1"/>
</dbReference>